<evidence type="ECO:0000313" key="2">
    <source>
        <dbReference type="EMBL" id="QDH79154.1"/>
    </source>
</evidence>
<dbReference type="EMBL" id="CP041253">
    <property type="protein sequence ID" value="QDH79154.1"/>
    <property type="molecule type" value="Genomic_DNA"/>
</dbReference>
<dbReference type="KEGG" id="echi:FKX85_08950"/>
<dbReference type="OrthoDB" id="664757at2"/>
<dbReference type="AlphaFoldDB" id="A0A514CHN7"/>
<keyword evidence="2" id="KW-0328">Glycosyltransferase</keyword>
<dbReference type="RefSeq" id="WP_141614401.1">
    <property type="nucleotide sequence ID" value="NZ_CP041253.1"/>
</dbReference>
<feature type="domain" description="Phosphoribosyltransferase" evidence="1">
    <location>
        <begin position="9"/>
        <end position="144"/>
    </location>
</feature>
<evidence type="ECO:0000259" key="1">
    <source>
        <dbReference type="Pfam" id="PF00156"/>
    </source>
</evidence>
<gene>
    <name evidence="2" type="ORF">FKX85_08950</name>
</gene>
<organism evidence="2 3">
    <name type="scientific">Echinicola soli</name>
    <dbReference type="NCBI Taxonomy" id="2591634"/>
    <lineage>
        <taxon>Bacteria</taxon>
        <taxon>Pseudomonadati</taxon>
        <taxon>Bacteroidota</taxon>
        <taxon>Cytophagia</taxon>
        <taxon>Cytophagales</taxon>
        <taxon>Cyclobacteriaceae</taxon>
        <taxon>Echinicola</taxon>
    </lineage>
</organism>
<dbReference type="GO" id="GO:0016757">
    <property type="term" value="F:glycosyltransferase activity"/>
    <property type="evidence" value="ECO:0007669"/>
    <property type="project" value="UniProtKB-KW"/>
</dbReference>
<dbReference type="Proteomes" id="UP000316614">
    <property type="component" value="Chromosome"/>
</dbReference>
<name>A0A514CHN7_9BACT</name>
<dbReference type="Gene3D" id="3.40.50.2020">
    <property type="match status" value="1"/>
</dbReference>
<sequence>MSEIKTLVLNHKQIHQKIVRIAYEIYERNAGEQELVFAGVTGMGSVLAGILAEKVREISSLEIQQVEVSLDKFTKKQPAINVNPEVDLTDKCLLIVDDVLNSGRTLTYVMEPFVKYAVKKIEIAVLVNRSHKKFPVSADYTGYELATTLSENIEVHLDDHDSTVYLQ</sequence>
<dbReference type="PANTHER" id="PTHR11608:SF0">
    <property type="entry name" value="BIFUNCTIONAL PROTEIN PYRR"/>
    <property type="match status" value="1"/>
</dbReference>
<dbReference type="InterPro" id="IPR050137">
    <property type="entry name" value="PyrR_bifunctional"/>
</dbReference>
<reference evidence="2 3" key="1">
    <citation type="submission" date="2019-06" db="EMBL/GenBank/DDBJ databases">
        <title>Echinicola alkalisoli sp. nov. isolated from saline soil.</title>
        <authorList>
            <person name="Sun J.-Q."/>
            <person name="Xu L."/>
        </authorList>
    </citation>
    <scope>NUCLEOTIDE SEQUENCE [LARGE SCALE GENOMIC DNA]</scope>
    <source>
        <strain evidence="2 3">LN3S3</strain>
    </source>
</reference>
<proteinExistence type="predicted"/>
<evidence type="ECO:0000313" key="3">
    <source>
        <dbReference type="Proteomes" id="UP000316614"/>
    </source>
</evidence>
<protein>
    <submittedName>
        <fullName evidence="2">Phosphoribosyltransferase</fullName>
    </submittedName>
</protein>
<dbReference type="Pfam" id="PF00156">
    <property type="entry name" value="Pribosyltran"/>
    <property type="match status" value="1"/>
</dbReference>
<dbReference type="InterPro" id="IPR000836">
    <property type="entry name" value="PRTase_dom"/>
</dbReference>
<dbReference type="CDD" id="cd06223">
    <property type="entry name" value="PRTases_typeI"/>
    <property type="match status" value="1"/>
</dbReference>
<keyword evidence="3" id="KW-1185">Reference proteome</keyword>
<accession>A0A514CHN7</accession>
<dbReference type="SUPFAM" id="SSF53271">
    <property type="entry name" value="PRTase-like"/>
    <property type="match status" value="1"/>
</dbReference>
<dbReference type="PANTHER" id="PTHR11608">
    <property type="entry name" value="BIFUNCTIONAL PROTEIN PYRR"/>
    <property type="match status" value="1"/>
</dbReference>
<dbReference type="InterPro" id="IPR029057">
    <property type="entry name" value="PRTase-like"/>
</dbReference>
<keyword evidence="2" id="KW-0808">Transferase</keyword>